<dbReference type="AlphaFoldDB" id="A0A8B9A929"/>
<evidence type="ECO:0000256" key="1">
    <source>
        <dbReference type="ARBA" id="ARBA00004477"/>
    </source>
</evidence>
<keyword evidence="5 6" id="KW-0472">Membrane</keyword>
<dbReference type="InterPro" id="IPR045064">
    <property type="entry name" value="Reticulon-like"/>
</dbReference>
<evidence type="ECO:0000256" key="4">
    <source>
        <dbReference type="ARBA" id="ARBA00022989"/>
    </source>
</evidence>
<name>A0A8B9A929_PHODC</name>
<dbReference type="GO" id="GO:0005789">
    <property type="term" value="C:endoplasmic reticulum membrane"/>
    <property type="evidence" value="ECO:0007669"/>
    <property type="project" value="UniProtKB-SubCell"/>
</dbReference>
<evidence type="ECO:0000256" key="2">
    <source>
        <dbReference type="ARBA" id="ARBA00022692"/>
    </source>
</evidence>
<proteinExistence type="predicted"/>
<dbReference type="PANTHER" id="PTHR10994:SF177">
    <property type="entry name" value="RETICULON-LIKE PROTEIN B15"/>
    <property type="match status" value="1"/>
</dbReference>
<feature type="domain" description="Reticulon" evidence="8">
    <location>
        <begin position="62"/>
        <end position="273"/>
    </location>
</feature>
<reference evidence="10" key="2">
    <citation type="submission" date="2025-08" db="UniProtKB">
        <authorList>
            <consortium name="RefSeq"/>
        </authorList>
    </citation>
    <scope>IDENTIFICATION</scope>
    <source>
        <tissue evidence="10">Young leaves</tissue>
    </source>
</reference>
<feature type="region of interest" description="Disordered" evidence="7">
    <location>
        <begin position="1"/>
        <end position="44"/>
    </location>
</feature>
<keyword evidence="2 6" id="KW-0812">Transmembrane</keyword>
<sequence length="273" mass="31248">MSEEAGEHPSITERITEKVHEYRGSSSSSDSDNEKPSSHRTRKKRLFGRKEPVHTVLGGGTSADIILWRNKQMSGSILSGVTIIWLLFEWMGYHLLTFICHSLIFLLVVSFIWSNAASFVNRSPPKFPEVILPEDMFLNIAHAVRYQINEAFSTFRYVASGKDLKQFLMVKFRYLLVSFMLFGLRILASKFVMQVTAGLWVVSVIGSWFSFLTLLYIAFLIIYTAPALYEKYEDQVDTVAGKAMVEINKHYAVLDEKVLRKIPRGPFADKKQF</sequence>
<dbReference type="Proteomes" id="UP000228380">
    <property type="component" value="Chromosome 3"/>
</dbReference>
<feature type="transmembrane region" description="Helical" evidence="6">
    <location>
        <begin position="172"/>
        <end position="193"/>
    </location>
</feature>
<reference evidence="9" key="1">
    <citation type="journal article" date="2019" name="Nat. Commun.">
        <title>Genome-wide association mapping of date palm fruit traits.</title>
        <authorList>
            <person name="Hazzouri K.M."/>
            <person name="Gros-Balthazard M."/>
            <person name="Flowers J.M."/>
            <person name="Copetti D."/>
            <person name="Lemansour A."/>
            <person name="Lebrun M."/>
            <person name="Masmoudi K."/>
            <person name="Ferrand S."/>
            <person name="Dhar M.I."/>
            <person name="Fresquez Z.A."/>
            <person name="Rosas U."/>
            <person name="Zhang J."/>
            <person name="Talag J."/>
            <person name="Lee S."/>
            <person name="Kudrna D."/>
            <person name="Powell R.F."/>
            <person name="Leitch I.J."/>
            <person name="Krueger R.R."/>
            <person name="Wing R.A."/>
            <person name="Amiri K.M.A."/>
            <person name="Purugganan M.D."/>
        </authorList>
    </citation>
    <scope>NUCLEOTIDE SEQUENCE [LARGE SCALE GENOMIC DNA]</scope>
    <source>
        <strain evidence="9">cv. Khalas</strain>
    </source>
</reference>
<accession>A0A8B9A929</accession>
<feature type="compositionally biased region" description="Basic and acidic residues" evidence="7">
    <location>
        <begin position="1"/>
        <end position="23"/>
    </location>
</feature>
<gene>
    <name evidence="10" type="primary">LOC103702235</name>
</gene>
<evidence type="ECO:0000313" key="10">
    <source>
        <dbReference type="RefSeq" id="XP_038980388.1"/>
    </source>
</evidence>
<keyword evidence="4 6" id="KW-1133">Transmembrane helix</keyword>
<evidence type="ECO:0000256" key="7">
    <source>
        <dbReference type="SAM" id="MobiDB-lite"/>
    </source>
</evidence>
<dbReference type="Pfam" id="PF02453">
    <property type="entry name" value="Reticulon"/>
    <property type="match status" value="2"/>
</dbReference>
<dbReference type="PROSITE" id="PS50845">
    <property type="entry name" value="RETICULON"/>
    <property type="match status" value="1"/>
</dbReference>
<keyword evidence="9" id="KW-1185">Reference proteome</keyword>
<evidence type="ECO:0000313" key="9">
    <source>
        <dbReference type="Proteomes" id="UP000228380"/>
    </source>
</evidence>
<keyword evidence="3 6" id="KW-0256">Endoplasmic reticulum</keyword>
<evidence type="ECO:0000256" key="6">
    <source>
        <dbReference type="RuleBase" id="RU363132"/>
    </source>
</evidence>
<dbReference type="PANTHER" id="PTHR10994">
    <property type="entry name" value="RETICULON"/>
    <property type="match status" value="1"/>
</dbReference>
<feature type="transmembrane region" description="Helical" evidence="6">
    <location>
        <begin position="199"/>
        <end position="223"/>
    </location>
</feature>
<organism evidence="9 10">
    <name type="scientific">Phoenix dactylifera</name>
    <name type="common">Date palm</name>
    <dbReference type="NCBI Taxonomy" id="42345"/>
    <lineage>
        <taxon>Eukaryota</taxon>
        <taxon>Viridiplantae</taxon>
        <taxon>Streptophyta</taxon>
        <taxon>Embryophyta</taxon>
        <taxon>Tracheophyta</taxon>
        <taxon>Spermatophyta</taxon>
        <taxon>Magnoliopsida</taxon>
        <taxon>Liliopsida</taxon>
        <taxon>Arecaceae</taxon>
        <taxon>Coryphoideae</taxon>
        <taxon>Phoeniceae</taxon>
        <taxon>Phoenix</taxon>
    </lineage>
</organism>
<protein>
    <recommendedName>
        <fullName evidence="6">Reticulon-like protein</fullName>
    </recommendedName>
</protein>
<dbReference type="InterPro" id="IPR003388">
    <property type="entry name" value="Reticulon"/>
</dbReference>
<dbReference type="OrthoDB" id="567788at2759"/>
<evidence type="ECO:0000259" key="8">
    <source>
        <dbReference type="PROSITE" id="PS50845"/>
    </source>
</evidence>
<evidence type="ECO:0000256" key="5">
    <source>
        <dbReference type="ARBA" id="ARBA00023136"/>
    </source>
</evidence>
<feature type="transmembrane region" description="Helical" evidence="6">
    <location>
        <begin position="94"/>
        <end position="113"/>
    </location>
</feature>
<comment type="subcellular location">
    <subcellularLocation>
        <location evidence="1 6">Endoplasmic reticulum membrane</location>
        <topology evidence="1 6">Multi-pass membrane protein</topology>
    </subcellularLocation>
</comment>
<dbReference type="KEGG" id="pda:103702235"/>
<evidence type="ECO:0000256" key="3">
    <source>
        <dbReference type="ARBA" id="ARBA00022824"/>
    </source>
</evidence>
<dbReference type="GO" id="GO:0009617">
    <property type="term" value="P:response to bacterium"/>
    <property type="evidence" value="ECO:0007669"/>
    <property type="project" value="InterPro"/>
</dbReference>
<dbReference type="GeneID" id="103702235"/>
<dbReference type="RefSeq" id="XP_038980388.1">
    <property type="nucleotide sequence ID" value="XM_039124460.1"/>
</dbReference>